<dbReference type="PANTHER" id="PTHR30386:SF26">
    <property type="entry name" value="TRANSPORT PROTEIN COMB"/>
    <property type="match status" value="1"/>
</dbReference>
<dbReference type="eggNOG" id="COG0845">
    <property type="taxonomic scope" value="Bacteria"/>
</dbReference>
<dbReference type="SUPFAM" id="SSF111369">
    <property type="entry name" value="HlyD-like secretion proteins"/>
    <property type="match status" value="1"/>
</dbReference>
<evidence type="ECO:0000256" key="5">
    <source>
        <dbReference type="ARBA" id="ARBA00022519"/>
    </source>
</evidence>
<keyword evidence="9" id="KW-0175">Coiled coil</keyword>
<organism evidence="13 14">
    <name type="scientific">Arcobacter nitrofigilis (strain ATCC 33309 / DSM 7299 / CCUG 15893 / LMG 7604 / NCTC 12251 / CI)</name>
    <name type="common">Campylobacter nitrofigilis</name>
    <dbReference type="NCBI Taxonomy" id="572480"/>
    <lineage>
        <taxon>Bacteria</taxon>
        <taxon>Pseudomonadati</taxon>
        <taxon>Campylobacterota</taxon>
        <taxon>Epsilonproteobacteria</taxon>
        <taxon>Campylobacterales</taxon>
        <taxon>Arcobacteraceae</taxon>
        <taxon>Arcobacter</taxon>
    </lineage>
</organism>
<evidence type="ECO:0000256" key="2">
    <source>
        <dbReference type="ARBA" id="ARBA00009477"/>
    </source>
</evidence>
<evidence type="ECO:0000256" key="6">
    <source>
        <dbReference type="ARBA" id="ARBA00022692"/>
    </source>
</evidence>
<reference evidence="13 14" key="1">
    <citation type="journal article" date="2010" name="Stand. Genomic Sci.">
        <title>Complete genome sequence of Arcobacter nitrofigilis type strain (CI).</title>
        <authorList>
            <person name="Pati A."/>
            <person name="Gronow S."/>
            <person name="Lapidus A."/>
            <person name="Copeland A."/>
            <person name="Glavina Del Rio T."/>
            <person name="Nolan M."/>
            <person name="Lucas S."/>
            <person name="Tice H."/>
            <person name="Cheng J.F."/>
            <person name="Han C."/>
            <person name="Chertkov O."/>
            <person name="Bruce D."/>
            <person name="Tapia R."/>
            <person name="Goodwin L."/>
            <person name="Pitluck S."/>
            <person name="Liolios K."/>
            <person name="Ivanova N."/>
            <person name="Mavromatis K."/>
            <person name="Chen A."/>
            <person name="Palaniappan K."/>
            <person name="Land M."/>
            <person name="Hauser L."/>
            <person name="Chang Y.J."/>
            <person name="Jeffries C.D."/>
            <person name="Detter J.C."/>
            <person name="Rohde M."/>
            <person name="Goker M."/>
            <person name="Bristow J."/>
            <person name="Eisen J.A."/>
            <person name="Markowitz V."/>
            <person name="Hugenholtz P."/>
            <person name="Klenk H.P."/>
            <person name="Kyrpides N.C."/>
        </authorList>
    </citation>
    <scope>NUCLEOTIDE SEQUENCE [LARGE SCALE GENOMIC DNA]</scope>
    <source>
        <strain evidence="14">ATCC 33309 / DSM 7299 / CCUG 15893 / LMG 7604 / NCTC 12251 / CI</strain>
    </source>
</reference>
<proteinExistence type="inferred from homology"/>
<dbReference type="InterPro" id="IPR058982">
    <property type="entry name" value="Beta-barrel_AprE"/>
</dbReference>
<feature type="domain" description="AprE-like beta-barrel" evidence="12">
    <location>
        <begin position="331"/>
        <end position="423"/>
    </location>
</feature>
<dbReference type="GO" id="GO:0009306">
    <property type="term" value="P:protein secretion"/>
    <property type="evidence" value="ECO:0007669"/>
    <property type="project" value="InterPro"/>
</dbReference>
<evidence type="ECO:0000256" key="4">
    <source>
        <dbReference type="ARBA" id="ARBA00022475"/>
    </source>
</evidence>
<dbReference type="Gene3D" id="2.40.50.100">
    <property type="match status" value="1"/>
</dbReference>
<keyword evidence="7 10" id="KW-1133">Transmembrane helix</keyword>
<evidence type="ECO:0000259" key="12">
    <source>
        <dbReference type="Pfam" id="PF26002"/>
    </source>
</evidence>
<evidence type="ECO:0000313" key="14">
    <source>
        <dbReference type="Proteomes" id="UP000000939"/>
    </source>
</evidence>
<evidence type="ECO:0000313" key="13">
    <source>
        <dbReference type="EMBL" id="ADG94232.1"/>
    </source>
</evidence>
<keyword evidence="3" id="KW-0813">Transport</keyword>
<keyword evidence="14" id="KW-1185">Reference proteome</keyword>
<dbReference type="STRING" id="572480.Arnit_2584"/>
<dbReference type="PANTHER" id="PTHR30386">
    <property type="entry name" value="MEMBRANE FUSION SUBUNIT OF EMRAB-TOLC MULTIDRUG EFFLUX PUMP"/>
    <property type="match status" value="1"/>
</dbReference>
<dbReference type="PROSITE" id="PS00543">
    <property type="entry name" value="HLYD_FAMILY"/>
    <property type="match status" value="1"/>
</dbReference>
<dbReference type="HOGENOM" id="CLU_023976_8_0_7"/>
<keyword evidence="6 10" id="KW-0812">Transmembrane</keyword>
<dbReference type="Gene3D" id="2.40.30.170">
    <property type="match status" value="1"/>
</dbReference>
<dbReference type="EMBL" id="CP001999">
    <property type="protein sequence ID" value="ADG94232.1"/>
    <property type="molecule type" value="Genomic_DNA"/>
</dbReference>
<feature type="domain" description="AprE-like long alpha-helical hairpin" evidence="11">
    <location>
        <begin position="100"/>
        <end position="288"/>
    </location>
</feature>
<keyword evidence="5" id="KW-0997">Cell inner membrane</keyword>
<evidence type="ECO:0000259" key="11">
    <source>
        <dbReference type="Pfam" id="PF25994"/>
    </source>
</evidence>
<sequence length="446" mass="50280">MAKEDIDFIYSLHAQANLKTNKKVDYLFVLIVGFFVAFFIWASFSKIDELARGQGKVIPSEKIQTIQSLDGGIISEILVKEGATVVKGQALMKIDTTRFRASLDEDQQSMYSLEASKVRLEAETKLNIRDKDIKLVFPKDLEEKSPKNVKHQREFFITKVDELKSALNILETQLGQKVQELIELQSKRDNLEGSMNLLNEQYKTVQKFVKAGSKSTIDLIAVKKELNTTRSELESTKIQIPKAKYAIDESKNRILEKLKSFRSEAFQELEKVNSDLKIYESKVVSGQDKVNKTVIESPVNGIIKQININTIGGVVRSGVDLIEIVPQSDILLVEAKIDPKDIAFINPKQRAIVKVTAYDFSIYGALEGKIVEISADSIVDKESKVPKSYYKVVVKTNKNYLERNGEKLPIIPGMVASVDIITGQKTILDFILKPILKTKQDALHER</sequence>
<evidence type="ECO:0000256" key="3">
    <source>
        <dbReference type="ARBA" id="ARBA00022448"/>
    </source>
</evidence>
<protein>
    <submittedName>
        <fullName evidence="13">Type I secretion membrane fusion protein, HlyD family</fullName>
    </submittedName>
</protein>
<feature type="coiled-coil region" evidence="9">
    <location>
        <begin position="160"/>
        <end position="201"/>
    </location>
</feature>
<feature type="transmembrane region" description="Helical" evidence="10">
    <location>
        <begin position="26"/>
        <end position="44"/>
    </location>
</feature>
<evidence type="ECO:0000256" key="10">
    <source>
        <dbReference type="SAM" id="Phobius"/>
    </source>
</evidence>
<name>D5V6G2_ARCNC</name>
<dbReference type="InterPro" id="IPR058781">
    <property type="entry name" value="HH_AprE-like"/>
</dbReference>
<evidence type="ECO:0000256" key="1">
    <source>
        <dbReference type="ARBA" id="ARBA00004377"/>
    </source>
</evidence>
<dbReference type="AlphaFoldDB" id="D5V6G2"/>
<dbReference type="GO" id="GO:0005886">
    <property type="term" value="C:plasma membrane"/>
    <property type="evidence" value="ECO:0007669"/>
    <property type="project" value="UniProtKB-SubCell"/>
</dbReference>
<keyword evidence="4" id="KW-1003">Cell membrane</keyword>
<evidence type="ECO:0000256" key="8">
    <source>
        <dbReference type="ARBA" id="ARBA00023136"/>
    </source>
</evidence>
<keyword evidence="8 10" id="KW-0472">Membrane</keyword>
<dbReference type="PRINTS" id="PR01490">
    <property type="entry name" value="RTXTOXIND"/>
</dbReference>
<evidence type="ECO:0000256" key="9">
    <source>
        <dbReference type="SAM" id="Coils"/>
    </source>
</evidence>
<evidence type="ECO:0000256" key="7">
    <source>
        <dbReference type="ARBA" id="ARBA00022989"/>
    </source>
</evidence>
<dbReference type="Proteomes" id="UP000000939">
    <property type="component" value="Chromosome"/>
</dbReference>
<dbReference type="OrthoDB" id="9810980at2"/>
<dbReference type="KEGG" id="ant:Arnit_2584"/>
<dbReference type="InterPro" id="IPR010129">
    <property type="entry name" value="T1SS_HlyD"/>
</dbReference>
<dbReference type="SUPFAM" id="SSF56954">
    <property type="entry name" value="Outer membrane efflux proteins (OEP)"/>
    <property type="match status" value="1"/>
</dbReference>
<dbReference type="InterPro" id="IPR006144">
    <property type="entry name" value="Secretion_HlyD_CS"/>
</dbReference>
<dbReference type="RefSeq" id="WP_013136377.1">
    <property type="nucleotide sequence ID" value="NC_014166.1"/>
</dbReference>
<dbReference type="NCBIfam" id="TIGR01843">
    <property type="entry name" value="type_I_hlyD"/>
    <property type="match status" value="1"/>
</dbReference>
<comment type="subcellular location">
    <subcellularLocation>
        <location evidence="1">Cell inner membrane</location>
        <topology evidence="1">Single-pass membrane protein</topology>
    </subcellularLocation>
</comment>
<dbReference type="Pfam" id="PF25994">
    <property type="entry name" value="HH_AprE"/>
    <property type="match status" value="1"/>
</dbReference>
<gene>
    <name evidence="13" type="ordered locus">Arnit_2584</name>
</gene>
<accession>D5V6G2</accession>
<comment type="similarity">
    <text evidence="2">Belongs to the membrane fusion protein (MFP) (TC 8.A.1) family.</text>
</comment>
<dbReference type="InterPro" id="IPR050739">
    <property type="entry name" value="MFP"/>
</dbReference>
<dbReference type="Pfam" id="PF26002">
    <property type="entry name" value="Beta-barrel_AprE"/>
    <property type="match status" value="1"/>
</dbReference>